<dbReference type="AlphaFoldDB" id="A0A9D1VU87"/>
<evidence type="ECO:0000313" key="10">
    <source>
        <dbReference type="EMBL" id="HIX47046.1"/>
    </source>
</evidence>
<feature type="transmembrane region" description="Helical" evidence="7">
    <location>
        <begin position="172"/>
        <end position="192"/>
    </location>
</feature>
<evidence type="ECO:0000256" key="1">
    <source>
        <dbReference type="ARBA" id="ARBA00004141"/>
    </source>
</evidence>
<keyword evidence="7" id="KW-0132">Cell division</keyword>
<dbReference type="InterPro" id="IPR000715">
    <property type="entry name" value="Glycosyl_transferase_4"/>
</dbReference>
<keyword evidence="7" id="KW-1003">Cell membrane</keyword>
<comment type="pathway">
    <text evidence="7">Cell wall biogenesis; peptidoglycan biosynthesis.</text>
</comment>
<organism evidence="10 11">
    <name type="scientific">Candidatus Borkfalkia faecigallinarum</name>
    <dbReference type="NCBI Taxonomy" id="2838509"/>
    <lineage>
        <taxon>Bacteria</taxon>
        <taxon>Bacillati</taxon>
        <taxon>Bacillota</taxon>
        <taxon>Clostridia</taxon>
        <taxon>Christensenellales</taxon>
        <taxon>Christensenellaceae</taxon>
        <taxon>Candidatus Borkfalkia</taxon>
    </lineage>
</organism>
<dbReference type="EC" id="2.7.8.13" evidence="7 8"/>
<dbReference type="HAMAP" id="MF_00038">
    <property type="entry name" value="MraY"/>
    <property type="match status" value="1"/>
</dbReference>
<feature type="transmembrane region" description="Helical" evidence="7">
    <location>
        <begin position="6"/>
        <end position="26"/>
    </location>
</feature>
<evidence type="ECO:0000256" key="5">
    <source>
        <dbReference type="ARBA" id="ARBA00022989"/>
    </source>
</evidence>
<dbReference type="CDD" id="cd06852">
    <property type="entry name" value="GT_MraY"/>
    <property type="match status" value="1"/>
</dbReference>
<dbReference type="GO" id="GO:0051301">
    <property type="term" value="P:cell division"/>
    <property type="evidence" value="ECO:0007669"/>
    <property type="project" value="UniProtKB-KW"/>
</dbReference>
<evidence type="ECO:0000256" key="6">
    <source>
        <dbReference type="ARBA" id="ARBA00023136"/>
    </source>
</evidence>
<evidence type="ECO:0000256" key="2">
    <source>
        <dbReference type="ARBA" id="ARBA00005583"/>
    </source>
</evidence>
<dbReference type="PANTHER" id="PTHR22926:SF5">
    <property type="entry name" value="PHOSPHO-N-ACETYLMURAMOYL-PENTAPEPTIDE-TRANSFERASE HOMOLOG"/>
    <property type="match status" value="1"/>
</dbReference>
<reference evidence="10" key="2">
    <citation type="submission" date="2021-04" db="EMBL/GenBank/DDBJ databases">
        <authorList>
            <person name="Gilroy R."/>
        </authorList>
    </citation>
    <scope>NUCLEOTIDE SEQUENCE</scope>
    <source>
        <strain evidence="10">26628</strain>
    </source>
</reference>
<keyword evidence="6 7" id="KW-0472">Membrane</keyword>
<evidence type="ECO:0000256" key="9">
    <source>
        <dbReference type="PIRSR" id="PIRSR600715-1"/>
    </source>
</evidence>
<dbReference type="PROSITE" id="PS01347">
    <property type="entry name" value="MRAY_1"/>
    <property type="match status" value="1"/>
</dbReference>
<evidence type="ECO:0000256" key="3">
    <source>
        <dbReference type="ARBA" id="ARBA00022679"/>
    </source>
</evidence>
<keyword evidence="3 7" id="KW-0808">Transferase</keyword>
<dbReference type="NCBIfam" id="TIGR00445">
    <property type="entry name" value="mraY"/>
    <property type="match status" value="1"/>
</dbReference>
<keyword evidence="4 7" id="KW-0812">Transmembrane</keyword>
<dbReference type="PROSITE" id="PS01348">
    <property type="entry name" value="MRAY_2"/>
    <property type="match status" value="1"/>
</dbReference>
<feature type="transmembrane region" description="Helical" evidence="7">
    <location>
        <begin position="47"/>
        <end position="70"/>
    </location>
</feature>
<name>A0A9D1VU87_9FIRM</name>
<comment type="subcellular location">
    <subcellularLocation>
        <location evidence="7">Cell membrane</location>
        <topology evidence="7">Multi-pass membrane protein</topology>
    </subcellularLocation>
    <subcellularLocation>
        <location evidence="1">Membrane</location>
        <topology evidence="1">Multi-pass membrane protein</topology>
    </subcellularLocation>
</comment>
<evidence type="ECO:0000256" key="7">
    <source>
        <dbReference type="HAMAP-Rule" id="MF_00038"/>
    </source>
</evidence>
<dbReference type="Pfam" id="PF10555">
    <property type="entry name" value="MraY_sig1"/>
    <property type="match status" value="1"/>
</dbReference>
<feature type="binding site" evidence="9">
    <location>
        <position position="227"/>
    </location>
    <ligand>
        <name>Mg(2+)</name>
        <dbReference type="ChEBI" id="CHEBI:18420"/>
    </ligand>
</feature>
<dbReference type="GO" id="GO:0005886">
    <property type="term" value="C:plasma membrane"/>
    <property type="evidence" value="ECO:0007669"/>
    <property type="project" value="UniProtKB-SubCell"/>
</dbReference>
<dbReference type="GO" id="GO:0008963">
    <property type="term" value="F:phospho-N-acetylmuramoyl-pentapeptide-transferase activity"/>
    <property type="evidence" value="ECO:0007669"/>
    <property type="project" value="UniProtKB-UniRule"/>
</dbReference>
<keyword evidence="7" id="KW-0573">Peptidoglycan synthesis</keyword>
<comment type="similarity">
    <text evidence="2 7">Belongs to the glycosyltransferase 4 family. MraY subfamily.</text>
</comment>
<keyword evidence="7" id="KW-0131">Cell cycle</keyword>
<feature type="transmembrane region" description="Helical" evidence="7">
    <location>
        <begin position="76"/>
        <end position="95"/>
    </location>
</feature>
<protein>
    <recommendedName>
        <fullName evidence="7 8">Phospho-N-acetylmuramoyl-pentapeptide-transferase</fullName>
        <ecNumber evidence="7 8">2.7.8.13</ecNumber>
    </recommendedName>
    <alternativeName>
        <fullName evidence="7">UDP-MurNAc-pentapeptide phosphotransferase</fullName>
    </alternativeName>
</protein>
<dbReference type="GO" id="GO:0009252">
    <property type="term" value="P:peptidoglycan biosynthetic process"/>
    <property type="evidence" value="ECO:0007669"/>
    <property type="project" value="UniProtKB-UniRule"/>
</dbReference>
<feature type="transmembrane region" description="Helical" evidence="7">
    <location>
        <begin position="198"/>
        <end position="216"/>
    </location>
</feature>
<gene>
    <name evidence="7 10" type="primary">mraY</name>
    <name evidence="10" type="ORF">H9737_05080</name>
</gene>
<comment type="function">
    <text evidence="7">Catalyzes the initial step of the lipid cycle reactions in the biosynthesis of the cell wall peptidoglycan: transfers peptidoglycan precursor phospho-MurNAc-pentapeptide from UDP-MurNAc-pentapeptide onto the lipid carrier undecaprenyl phosphate, yielding undecaprenyl-pyrophosphoryl-MurNAc-pentapeptide, known as lipid I.</text>
</comment>
<comment type="caution">
    <text evidence="10">The sequence shown here is derived from an EMBL/GenBank/DDBJ whole genome shotgun (WGS) entry which is preliminary data.</text>
</comment>
<evidence type="ECO:0000313" key="11">
    <source>
        <dbReference type="Proteomes" id="UP000824249"/>
    </source>
</evidence>
<keyword evidence="7 9" id="KW-0460">Magnesium</keyword>
<keyword evidence="7 9" id="KW-0479">Metal-binding</keyword>
<dbReference type="Pfam" id="PF00953">
    <property type="entry name" value="Glycos_transf_4"/>
    <property type="match status" value="1"/>
</dbReference>
<feature type="transmembrane region" description="Helical" evidence="7">
    <location>
        <begin position="249"/>
        <end position="271"/>
    </location>
</feature>
<keyword evidence="7" id="KW-0133">Cell shape</keyword>
<dbReference type="GO" id="GO:0046872">
    <property type="term" value="F:metal ion binding"/>
    <property type="evidence" value="ECO:0007669"/>
    <property type="project" value="UniProtKB-KW"/>
</dbReference>
<dbReference type="GO" id="GO:0071555">
    <property type="term" value="P:cell wall organization"/>
    <property type="evidence" value="ECO:0007669"/>
    <property type="project" value="UniProtKB-KW"/>
</dbReference>
<feature type="binding site" evidence="9">
    <location>
        <position position="164"/>
    </location>
    <ligand>
        <name>Mg(2+)</name>
        <dbReference type="ChEBI" id="CHEBI:18420"/>
    </ligand>
</feature>
<dbReference type="PANTHER" id="PTHR22926">
    <property type="entry name" value="PHOSPHO-N-ACETYLMURAMOYL-PENTAPEPTIDE-TRANSFERASE"/>
    <property type="match status" value="1"/>
</dbReference>
<dbReference type="InterPro" id="IPR018480">
    <property type="entry name" value="PNAcMuramoyl-5peptid_Trfase_CS"/>
</dbReference>
<feature type="transmembrane region" description="Helical" evidence="7">
    <location>
        <begin position="144"/>
        <end position="165"/>
    </location>
</feature>
<dbReference type="InterPro" id="IPR003524">
    <property type="entry name" value="PNAcMuramoyl-5peptid_Trfase"/>
</dbReference>
<comment type="cofactor">
    <cofactor evidence="7 9">
        <name>Mg(2+)</name>
        <dbReference type="ChEBI" id="CHEBI:18420"/>
    </cofactor>
</comment>
<accession>A0A9D1VU87</accession>
<keyword evidence="7" id="KW-0961">Cell wall biogenesis/degradation</keyword>
<comment type="catalytic activity">
    <reaction evidence="7">
        <text>UDP-N-acetyl-alpha-D-muramoyl-L-alanyl-gamma-D-glutamyl-meso-2,6-diaminopimeloyl-D-alanyl-D-alanine + di-trans,octa-cis-undecaprenyl phosphate = di-trans,octa-cis-undecaprenyl diphospho-N-acetyl-alpha-D-muramoyl-L-alanyl-D-glutamyl-meso-2,6-diaminopimeloyl-D-alanyl-D-alanine + UMP</text>
        <dbReference type="Rhea" id="RHEA:28386"/>
        <dbReference type="ChEBI" id="CHEBI:57865"/>
        <dbReference type="ChEBI" id="CHEBI:60392"/>
        <dbReference type="ChEBI" id="CHEBI:61386"/>
        <dbReference type="ChEBI" id="CHEBI:61387"/>
        <dbReference type="EC" id="2.7.8.13"/>
    </reaction>
</comment>
<feature type="transmembrane region" description="Helical" evidence="7">
    <location>
        <begin position="298"/>
        <end position="317"/>
    </location>
</feature>
<proteinExistence type="inferred from homology"/>
<sequence length="318" mass="33565">MRTEIVILFAAGGGSALLCALLLPLLKKLHAGQYILGYVREHMDKSGTPTMGGLAFVCAAALCAIPFGLYADRHTAVAITFGCAYAAVGFLDDFLKLRRRRNLGLRAYQKILFQLAVALLAGLYCYTAGLTELHLPLLGGSADVGVWIVPLAAFAFVAATNCVNLTDGLDGLAASVSFWYFAALAALTFLLSGEAGVPLARLALILCGVLAGYLLFNTHRASVFMGDTGSLGLGGFAAAVAAFGGNLLYIAVLGVMFVCSGISVILQVIYYKTTKKRLFRMAPLHHHLQKCGYSESKVAYAYSLITAAAGLLCLAFAK</sequence>
<feature type="transmembrane region" description="Helical" evidence="7">
    <location>
        <begin position="223"/>
        <end position="243"/>
    </location>
</feature>
<dbReference type="Proteomes" id="UP000824249">
    <property type="component" value="Unassembled WGS sequence"/>
</dbReference>
<evidence type="ECO:0000256" key="8">
    <source>
        <dbReference type="NCBIfam" id="TIGR00445"/>
    </source>
</evidence>
<keyword evidence="5 7" id="KW-1133">Transmembrane helix</keyword>
<reference evidence="10" key="1">
    <citation type="journal article" date="2021" name="PeerJ">
        <title>Extensive microbial diversity within the chicken gut microbiome revealed by metagenomics and culture.</title>
        <authorList>
            <person name="Gilroy R."/>
            <person name="Ravi A."/>
            <person name="Getino M."/>
            <person name="Pursley I."/>
            <person name="Horton D.L."/>
            <person name="Alikhan N.F."/>
            <person name="Baker D."/>
            <person name="Gharbi K."/>
            <person name="Hall N."/>
            <person name="Watson M."/>
            <person name="Adriaenssens E.M."/>
            <person name="Foster-Nyarko E."/>
            <person name="Jarju S."/>
            <person name="Secka A."/>
            <person name="Antonio M."/>
            <person name="Oren A."/>
            <person name="Chaudhuri R.R."/>
            <person name="La Ragione R."/>
            <person name="Hildebrand F."/>
            <person name="Pallen M.J."/>
        </authorList>
    </citation>
    <scope>NUCLEOTIDE SEQUENCE</scope>
    <source>
        <strain evidence="10">26628</strain>
    </source>
</reference>
<feature type="transmembrane region" description="Helical" evidence="7">
    <location>
        <begin position="107"/>
        <end position="124"/>
    </location>
</feature>
<dbReference type="EMBL" id="DXFD01000080">
    <property type="protein sequence ID" value="HIX47046.1"/>
    <property type="molecule type" value="Genomic_DNA"/>
</dbReference>
<evidence type="ECO:0000256" key="4">
    <source>
        <dbReference type="ARBA" id="ARBA00022692"/>
    </source>
</evidence>
<dbReference type="GO" id="GO:0008360">
    <property type="term" value="P:regulation of cell shape"/>
    <property type="evidence" value="ECO:0007669"/>
    <property type="project" value="UniProtKB-KW"/>
</dbReference>